<dbReference type="GO" id="GO:0004764">
    <property type="term" value="F:shikimate 3-dehydrogenase (NADP+) activity"/>
    <property type="evidence" value="ECO:0007669"/>
    <property type="project" value="UniProtKB-UniRule"/>
</dbReference>
<comment type="subunit">
    <text evidence="10">Homodimer.</text>
</comment>
<feature type="binding site" evidence="10">
    <location>
        <position position="71"/>
    </location>
    <ligand>
        <name>shikimate</name>
        <dbReference type="ChEBI" id="CHEBI:36208"/>
    </ligand>
</feature>
<dbReference type="RefSeq" id="WP_114299967.1">
    <property type="nucleotide sequence ID" value="NZ_QPJT01000037.1"/>
</dbReference>
<dbReference type="Pfam" id="PF18317">
    <property type="entry name" value="SDH_C"/>
    <property type="match status" value="1"/>
</dbReference>
<dbReference type="GO" id="GO:0030266">
    <property type="term" value="F:quinate 3-dehydrogenase (NAD+) activity"/>
    <property type="evidence" value="ECO:0007669"/>
    <property type="project" value="UniProtKB-EC"/>
</dbReference>
<comment type="catalytic activity">
    <reaction evidence="6 10">
        <text>shikimate + NADP(+) = 3-dehydroshikimate + NADPH + H(+)</text>
        <dbReference type="Rhea" id="RHEA:17737"/>
        <dbReference type="ChEBI" id="CHEBI:15378"/>
        <dbReference type="ChEBI" id="CHEBI:16630"/>
        <dbReference type="ChEBI" id="CHEBI:36208"/>
        <dbReference type="ChEBI" id="CHEBI:57783"/>
        <dbReference type="ChEBI" id="CHEBI:58349"/>
        <dbReference type="EC" id="1.1.1.25"/>
    </reaction>
</comment>
<dbReference type="UniPathway" id="UPA00053">
    <property type="reaction ID" value="UER00087"/>
</dbReference>
<evidence type="ECO:0000256" key="9">
    <source>
        <dbReference type="ARBA" id="ARBA00060613"/>
    </source>
</evidence>
<feature type="binding site" evidence="10">
    <location>
        <begin position="136"/>
        <end position="140"/>
    </location>
    <ligand>
        <name>NADP(+)</name>
        <dbReference type="ChEBI" id="CHEBI:58349"/>
    </ligand>
</feature>
<reference evidence="14 15" key="1">
    <citation type="submission" date="2018-07" db="EMBL/GenBank/DDBJ databases">
        <title>Genomic Encyclopedia of Type Strains, Phase IV (KMG-IV): sequencing the most valuable type-strain genomes for metagenomic binning, comparative biology and taxonomic classification.</title>
        <authorList>
            <person name="Goeker M."/>
        </authorList>
    </citation>
    <scope>NUCLEOTIDE SEQUENCE [LARGE SCALE GENOMIC DNA]</scope>
    <source>
        <strain evidence="14 15">DSM 27016</strain>
    </source>
</reference>
<evidence type="ECO:0000313" key="15">
    <source>
        <dbReference type="Proteomes" id="UP000253034"/>
    </source>
</evidence>
<dbReference type="NCBIfam" id="NF001319">
    <property type="entry name" value="PRK00258.3-3"/>
    <property type="match status" value="1"/>
</dbReference>
<dbReference type="GO" id="GO:0009423">
    <property type="term" value="P:chorismate biosynthetic process"/>
    <property type="evidence" value="ECO:0007669"/>
    <property type="project" value="UniProtKB-UniRule"/>
</dbReference>
<comment type="catalytic activity">
    <reaction evidence="7">
        <text>L-quinate + NAD(+) = 3-dehydroquinate + NADH + H(+)</text>
        <dbReference type="Rhea" id="RHEA:22364"/>
        <dbReference type="ChEBI" id="CHEBI:15378"/>
        <dbReference type="ChEBI" id="CHEBI:29751"/>
        <dbReference type="ChEBI" id="CHEBI:32364"/>
        <dbReference type="ChEBI" id="CHEBI:57540"/>
        <dbReference type="ChEBI" id="CHEBI:57945"/>
        <dbReference type="EC" id="1.1.1.24"/>
    </reaction>
</comment>
<evidence type="ECO:0000313" key="14">
    <source>
        <dbReference type="EMBL" id="RCX09297.1"/>
    </source>
</evidence>
<comment type="caution">
    <text evidence="14">The sequence shown here is derived from an EMBL/GenBank/DDBJ whole genome shotgun (WGS) entry which is preliminary data.</text>
</comment>
<name>A0A369AM97_9FIRM</name>
<keyword evidence="4 10" id="KW-0560">Oxidoreductase</keyword>
<evidence type="ECO:0000256" key="4">
    <source>
        <dbReference type="ARBA" id="ARBA00023002"/>
    </source>
</evidence>
<feature type="binding site" evidence="10">
    <location>
        <position position="263"/>
    </location>
    <ligand>
        <name>shikimate</name>
        <dbReference type="ChEBI" id="CHEBI:36208"/>
    </ligand>
</feature>
<comment type="pathway">
    <text evidence="9">Aromatic compound metabolism; 3,4-dihydroxybenzoate biosynthesis; 3-dehydroquinate from D-quinate (NAD(+) route).</text>
</comment>
<comment type="pathway">
    <text evidence="1 10">Metabolic intermediate biosynthesis; chorismate biosynthesis; chorismate from D-erythrose 4-phosphate and phosphoenolpyruvate: step 4/7.</text>
</comment>
<feature type="active site" description="Proton acceptor" evidence="10">
    <location>
        <position position="75"/>
    </location>
</feature>
<comment type="similarity">
    <text evidence="10">Belongs to the shikimate dehydrogenase family.</text>
</comment>
<accession>A0A369AM97</accession>
<dbReference type="HAMAP" id="MF_00222">
    <property type="entry name" value="Shikimate_DH_AroE"/>
    <property type="match status" value="1"/>
</dbReference>
<gene>
    <name evidence="10" type="primary">aroE</name>
    <name evidence="14" type="ORF">DFR58_13711</name>
</gene>
<dbReference type="InterPro" id="IPR006151">
    <property type="entry name" value="Shikm_DH/Glu-tRNA_Rdtase"/>
</dbReference>
<feature type="binding site" evidence="10">
    <location>
        <position position="233"/>
    </location>
    <ligand>
        <name>NADP(+)</name>
        <dbReference type="ChEBI" id="CHEBI:58349"/>
    </ligand>
</feature>
<evidence type="ECO:0000256" key="8">
    <source>
        <dbReference type="ARBA" id="ARBA00052329"/>
    </source>
</evidence>
<evidence type="ECO:0000256" key="2">
    <source>
        <dbReference type="ARBA" id="ARBA00022605"/>
    </source>
</evidence>
<dbReference type="Pfam" id="PF01488">
    <property type="entry name" value="Shikimate_DH"/>
    <property type="match status" value="1"/>
</dbReference>
<evidence type="ECO:0000259" key="11">
    <source>
        <dbReference type="Pfam" id="PF01488"/>
    </source>
</evidence>
<keyword evidence="5 10" id="KW-0057">Aromatic amino acid biosynthesis</keyword>
<feature type="domain" description="SDH C-terminal" evidence="13">
    <location>
        <begin position="256"/>
        <end position="280"/>
    </location>
</feature>
<dbReference type="GO" id="GO:0050661">
    <property type="term" value="F:NADP binding"/>
    <property type="evidence" value="ECO:0007669"/>
    <property type="project" value="InterPro"/>
</dbReference>
<evidence type="ECO:0000256" key="1">
    <source>
        <dbReference type="ARBA" id="ARBA00004871"/>
    </source>
</evidence>
<evidence type="ECO:0000259" key="12">
    <source>
        <dbReference type="Pfam" id="PF08501"/>
    </source>
</evidence>
<dbReference type="Pfam" id="PF08501">
    <property type="entry name" value="Shikimate_dh_N"/>
    <property type="match status" value="1"/>
</dbReference>
<dbReference type="InterPro" id="IPR013708">
    <property type="entry name" value="Shikimate_DH-bd_N"/>
</dbReference>
<dbReference type="CDD" id="cd01065">
    <property type="entry name" value="NAD_bind_Shikimate_DH"/>
    <property type="match status" value="1"/>
</dbReference>
<dbReference type="GO" id="GO:0019632">
    <property type="term" value="P:shikimate metabolic process"/>
    <property type="evidence" value="ECO:0007669"/>
    <property type="project" value="InterPro"/>
</dbReference>
<evidence type="ECO:0000256" key="7">
    <source>
        <dbReference type="ARBA" id="ARBA00051639"/>
    </source>
</evidence>
<dbReference type="PANTHER" id="PTHR21089:SF1">
    <property type="entry name" value="BIFUNCTIONAL 3-DEHYDROQUINATE DEHYDRATASE_SHIKIMATE DEHYDROGENASE, CHLOROPLASTIC"/>
    <property type="match status" value="1"/>
</dbReference>
<dbReference type="GO" id="GO:0052734">
    <property type="term" value="F:shikimate 3-dehydrogenase (NAD+) activity"/>
    <property type="evidence" value="ECO:0007669"/>
    <property type="project" value="RHEA"/>
</dbReference>
<comment type="caution">
    <text evidence="10">Lacks conserved residue(s) required for the propagation of feature annotation.</text>
</comment>
<evidence type="ECO:0000256" key="6">
    <source>
        <dbReference type="ARBA" id="ARBA00049442"/>
    </source>
</evidence>
<dbReference type="Gene3D" id="3.40.50.10860">
    <property type="entry name" value="Leucine Dehydrogenase, chain A, domain 1"/>
    <property type="match status" value="1"/>
</dbReference>
<evidence type="ECO:0000256" key="5">
    <source>
        <dbReference type="ARBA" id="ARBA00023141"/>
    </source>
</evidence>
<comment type="function">
    <text evidence="10">Involved in the biosynthesis of the chorismate, which leads to the biosynthesis of aromatic amino acids. Catalyzes the reversible NADPH linked reduction of 3-dehydroshikimate (DHSA) to yield shikimate (SA).</text>
</comment>
<dbReference type="InterPro" id="IPR022893">
    <property type="entry name" value="Shikimate_DH_fam"/>
</dbReference>
<dbReference type="GO" id="GO:0009073">
    <property type="term" value="P:aromatic amino acid family biosynthetic process"/>
    <property type="evidence" value="ECO:0007669"/>
    <property type="project" value="UniProtKB-KW"/>
</dbReference>
<feature type="domain" description="Quinate/shikimate 5-dehydrogenase/glutamyl-tRNA reductase" evidence="11">
    <location>
        <begin position="124"/>
        <end position="208"/>
    </location>
</feature>
<comment type="catalytic activity">
    <reaction evidence="8">
        <text>shikimate + NAD(+) = 3-dehydroshikimate + NADH + H(+)</text>
        <dbReference type="Rhea" id="RHEA:17741"/>
        <dbReference type="ChEBI" id="CHEBI:15378"/>
        <dbReference type="ChEBI" id="CHEBI:16630"/>
        <dbReference type="ChEBI" id="CHEBI:36208"/>
        <dbReference type="ChEBI" id="CHEBI:57540"/>
        <dbReference type="ChEBI" id="CHEBI:57945"/>
    </reaction>
</comment>
<dbReference type="InterPro" id="IPR046346">
    <property type="entry name" value="Aminoacid_DH-like_N_sf"/>
</dbReference>
<dbReference type="InterPro" id="IPR041121">
    <property type="entry name" value="SDH_C"/>
</dbReference>
<dbReference type="InterPro" id="IPR036291">
    <property type="entry name" value="NAD(P)-bd_dom_sf"/>
</dbReference>
<evidence type="ECO:0000259" key="13">
    <source>
        <dbReference type="Pfam" id="PF18317"/>
    </source>
</evidence>
<dbReference type="SUPFAM" id="SSF53223">
    <property type="entry name" value="Aminoacid dehydrogenase-like, N-terminal domain"/>
    <property type="match status" value="1"/>
</dbReference>
<sequence>MHIDNRVTGETRFVGLIGNPVEHSISPQLHNTISSCLGVDLIYIPFKVEEAGLKDAVNGLKALNIKGFNVTTPYKKDIMKYIDENSKEALLMGAVNTVKNIDGRLYGYNTDAEGFSRAFKEEVGEGFKGKKIAIIGAGGAARAITVKIAIEGAAEISIINRTLQKAHDIAGIIENNYSMNVGCFGTDEGAAGDALRQADIIINTTSIGMYPNTNESPLKKGIKLSDSQIVYDIIYNPSVTKLLAGAQRYGAKAVNGLGMLFYQGIYAYEIWTGIKIPKDALKHINESFVNILKNKGFKS</sequence>
<organism evidence="14 15">
    <name type="scientific">Anaerobacterium chartisolvens</name>
    <dbReference type="NCBI Taxonomy" id="1297424"/>
    <lineage>
        <taxon>Bacteria</taxon>
        <taxon>Bacillati</taxon>
        <taxon>Bacillota</taxon>
        <taxon>Clostridia</taxon>
        <taxon>Eubacteriales</taxon>
        <taxon>Oscillospiraceae</taxon>
        <taxon>Anaerobacterium</taxon>
    </lineage>
</organism>
<feature type="binding site" evidence="10">
    <location>
        <begin position="160"/>
        <end position="165"/>
    </location>
    <ligand>
        <name>NADP(+)</name>
        <dbReference type="ChEBI" id="CHEBI:58349"/>
    </ligand>
</feature>
<feature type="binding site" evidence="10">
    <location>
        <position position="235"/>
    </location>
    <ligand>
        <name>shikimate</name>
        <dbReference type="ChEBI" id="CHEBI:36208"/>
    </ligand>
</feature>
<dbReference type="EMBL" id="QPJT01000037">
    <property type="protein sequence ID" value="RCX09297.1"/>
    <property type="molecule type" value="Genomic_DNA"/>
</dbReference>
<dbReference type="AlphaFoldDB" id="A0A369AM97"/>
<dbReference type="NCBIfam" id="TIGR00507">
    <property type="entry name" value="aroE"/>
    <property type="match status" value="1"/>
</dbReference>
<dbReference type="SUPFAM" id="SSF51735">
    <property type="entry name" value="NAD(P)-binding Rossmann-fold domains"/>
    <property type="match status" value="1"/>
</dbReference>
<feature type="binding site" evidence="10">
    <location>
        <position position="96"/>
    </location>
    <ligand>
        <name>shikimate</name>
        <dbReference type="ChEBI" id="CHEBI:36208"/>
    </ligand>
</feature>
<keyword evidence="15" id="KW-1185">Reference proteome</keyword>
<keyword evidence="3 10" id="KW-0521">NADP</keyword>
<dbReference type="OrthoDB" id="9792692at2"/>
<feature type="domain" description="Shikimate dehydrogenase substrate binding N-terminal" evidence="12">
    <location>
        <begin position="16"/>
        <end position="98"/>
    </location>
</feature>
<feature type="binding site" evidence="10">
    <location>
        <position position="111"/>
    </location>
    <ligand>
        <name>shikimate</name>
        <dbReference type="ChEBI" id="CHEBI:36208"/>
    </ligand>
</feature>
<dbReference type="Gene3D" id="3.40.50.720">
    <property type="entry name" value="NAD(P)-binding Rossmann-like Domain"/>
    <property type="match status" value="1"/>
</dbReference>
<dbReference type="EC" id="1.1.1.25" evidence="10"/>
<dbReference type="Proteomes" id="UP000253034">
    <property type="component" value="Unassembled WGS sequence"/>
</dbReference>
<feature type="binding site" evidence="10">
    <location>
        <position position="256"/>
    </location>
    <ligand>
        <name>NADP(+)</name>
        <dbReference type="ChEBI" id="CHEBI:58349"/>
    </ligand>
</feature>
<dbReference type="InterPro" id="IPR011342">
    <property type="entry name" value="Shikimate_DH"/>
</dbReference>
<protein>
    <recommendedName>
        <fullName evidence="10">Shikimate dehydrogenase (NADP(+))</fullName>
        <shortName evidence="10">SDH</shortName>
        <ecNumber evidence="10">1.1.1.25</ecNumber>
    </recommendedName>
</protein>
<feature type="binding site" evidence="10">
    <location>
        <begin position="24"/>
        <end position="26"/>
    </location>
    <ligand>
        <name>shikimate</name>
        <dbReference type="ChEBI" id="CHEBI:36208"/>
    </ligand>
</feature>
<evidence type="ECO:0000256" key="10">
    <source>
        <dbReference type="HAMAP-Rule" id="MF_00222"/>
    </source>
</evidence>
<dbReference type="PANTHER" id="PTHR21089">
    <property type="entry name" value="SHIKIMATE DEHYDROGENASE"/>
    <property type="match status" value="1"/>
</dbReference>
<keyword evidence="2 10" id="KW-0028">Amino-acid biosynthesis</keyword>
<dbReference type="FunFam" id="3.40.50.720:FF:000086">
    <property type="entry name" value="Quinate/shikimate dehydrogenase"/>
    <property type="match status" value="1"/>
</dbReference>
<proteinExistence type="inferred from homology"/>
<dbReference type="GO" id="GO:0008652">
    <property type="term" value="P:amino acid biosynthetic process"/>
    <property type="evidence" value="ECO:0007669"/>
    <property type="project" value="UniProtKB-KW"/>
</dbReference>
<evidence type="ECO:0000256" key="3">
    <source>
        <dbReference type="ARBA" id="ARBA00022857"/>
    </source>
</evidence>